<dbReference type="CDD" id="cd07151">
    <property type="entry name" value="ALDH_HBenzADH"/>
    <property type="match status" value="1"/>
</dbReference>
<dbReference type="Proteomes" id="UP000252167">
    <property type="component" value="Unassembled WGS sequence"/>
</dbReference>
<evidence type="ECO:0000256" key="3">
    <source>
        <dbReference type="ARBA" id="ARBA00023027"/>
    </source>
</evidence>
<dbReference type="PANTHER" id="PTHR42986:SF1">
    <property type="entry name" value="BENZALDEHYDE DEHYDROGENASE YFMT"/>
    <property type="match status" value="1"/>
</dbReference>
<evidence type="ECO:0000259" key="6">
    <source>
        <dbReference type="Pfam" id="PF00171"/>
    </source>
</evidence>
<name>A0A365YLN4_9MICC</name>
<dbReference type="InterPro" id="IPR029510">
    <property type="entry name" value="Ald_DH_CS_GLU"/>
</dbReference>
<comment type="caution">
    <text evidence="7">The sequence shown here is derived from an EMBL/GenBank/DDBJ whole genome shotgun (WGS) entry which is preliminary data.</text>
</comment>
<dbReference type="InterPro" id="IPR016160">
    <property type="entry name" value="Ald_DH_CS_CYS"/>
</dbReference>
<sequence>MTVQETERPAFLAKLPSSLFINGQWVQGTSASTLTSSNPFDDAVLAEIRQASTADVDAAYQAAAEVQSAWAALPPAARTAVLEKAADYLQANYKDILALLSAESGSAQLKANIELGGTIAAIREAATFPSRVHGKIMPSNFPGKENRVYREPLGVVAVISPWNFPMLLSARSVAPALALGNTVVLKPASDTPLSGALVLAKAFEEAGAPAGVLNVLVGSGSEIGDYFVAHPAPSLVSFTGSTEVGQNVGKIAVTGEHMKRVALELGGNAPFVVLQDAELDEAVKAAALGKFLHQGQICMAINRIIVQAPVYDEFVQKYAQLVSTLGFGDAAERKNLIGPVINDAQLASVTAKIEQARAEGAREVLSGAIQGRVIPPHVFTDVTPQMELFREEIFGPVVGIAKADSEEHALELANDTRYGLSSAVFTRDVEKGVRFARGIKAGMTHINDIPVNDEPHVMFGGEKNSGLGRFNGEWAIEEFTTDHWVGVQSTPKKYPF</sequence>
<dbReference type="FunFam" id="3.40.605.10:FF:000007">
    <property type="entry name" value="NAD/NADP-dependent betaine aldehyde dehydrogenase"/>
    <property type="match status" value="1"/>
</dbReference>
<feature type="active site" evidence="4">
    <location>
        <position position="264"/>
    </location>
</feature>
<keyword evidence="2 5" id="KW-0560">Oxidoreductase</keyword>
<dbReference type="InterPro" id="IPR015590">
    <property type="entry name" value="Aldehyde_DH_dom"/>
</dbReference>
<evidence type="ECO:0000313" key="7">
    <source>
        <dbReference type="EMBL" id="RBM02914.1"/>
    </source>
</evidence>
<gene>
    <name evidence="7" type="ORF">C1H84_05675</name>
</gene>
<dbReference type="Gene3D" id="3.40.309.10">
    <property type="entry name" value="Aldehyde Dehydrogenase, Chain A, domain 2"/>
    <property type="match status" value="1"/>
</dbReference>
<dbReference type="SUPFAM" id="SSF53720">
    <property type="entry name" value="ALDH-like"/>
    <property type="match status" value="1"/>
</dbReference>
<evidence type="ECO:0000256" key="1">
    <source>
        <dbReference type="ARBA" id="ARBA00009986"/>
    </source>
</evidence>
<dbReference type="GO" id="GO:0016620">
    <property type="term" value="F:oxidoreductase activity, acting on the aldehyde or oxo group of donors, NAD or NADP as acceptor"/>
    <property type="evidence" value="ECO:0007669"/>
    <property type="project" value="InterPro"/>
</dbReference>
<dbReference type="EMBL" id="POAF01000002">
    <property type="protein sequence ID" value="RBM02914.1"/>
    <property type="molecule type" value="Genomic_DNA"/>
</dbReference>
<keyword evidence="3" id="KW-0520">NAD</keyword>
<dbReference type="PROSITE" id="PS00070">
    <property type="entry name" value="ALDEHYDE_DEHYDR_CYS"/>
    <property type="match status" value="1"/>
</dbReference>
<evidence type="ECO:0000256" key="4">
    <source>
        <dbReference type="PROSITE-ProRule" id="PRU10007"/>
    </source>
</evidence>
<dbReference type="InterPro" id="IPR016162">
    <property type="entry name" value="Ald_DH_N"/>
</dbReference>
<dbReference type="PROSITE" id="PS00687">
    <property type="entry name" value="ALDEHYDE_DEHYDR_GLU"/>
    <property type="match status" value="1"/>
</dbReference>
<dbReference type="Pfam" id="PF00171">
    <property type="entry name" value="Aldedh"/>
    <property type="match status" value="1"/>
</dbReference>
<proteinExistence type="inferred from homology"/>
<protein>
    <submittedName>
        <fullName evidence="7">Aldehyde dehydrogenase</fullName>
    </submittedName>
</protein>
<reference evidence="7 8" key="1">
    <citation type="submission" date="2018-01" db="EMBL/GenBank/DDBJ databases">
        <title>Glutamicibacter soli strain NHPC-3 Whole genome sequence and assembly.</title>
        <authorList>
            <person name="Choudhury P."/>
            <person name="Gupta D."/>
            <person name="Sengupta K."/>
            <person name="Jawed A."/>
            <person name="Sultana N."/>
            <person name="Saha P."/>
        </authorList>
    </citation>
    <scope>NUCLEOTIDE SEQUENCE [LARGE SCALE GENOMIC DNA]</scope>
    <source>
        <strain evidence="7 8">NHPC-3</strain>
    </source>
</reference>
<feature type="domain" description="Aldehyde dehydrogenase" evidence="6">
    <location>
        <begin position="25"/>
        <end position="485"/>
    </location>
</feature>
<comment type="similarity">
    <text evidence="1 5">Belongs to the aldehyde dehydrogenase family.</text>
</comment>
<dbReference type="Gene3D" id="3.40.605.10">
    <property type="entry name" value="Aldehyde Dehydrogenase, Chain A, domain 1"/>
    <property type="match status" value="1"/>
</dbReference>
<keyword evidence="8" id="KW-1185">Reference proteome</keyword>
<accession>A0A365YLN4</accession>
<dbReference type="InterPro" id="IPR016161">
    <property type="entry name" value="Ald_DH/histidinol_DH"/>
</dbReference>
<dbReference type="FunFam" id="3.40.309.10:FF:000009">
    <property type="entry name" value="Aldehyde dehydrogenase A"/>
    <property type="match status" value="1"/>
</dbReference>
<dbReference type="RefSeq" id="WP_113606799.1">
    <property type="nucleotide sequence ID" value="NZ_POAF01000002.1"/>
</dbReference>
<evidence type="ECO:0000256" key="5">
    <source>
        <dbReference type="RuleBase" id="RU003345"/>
    </source>
</evidence>
<evidence type="ECO:0000313" key="8">
    <source>
        <dbReference type="Proteomes" id="UP000252167"/>
    </source>
</evidence>
<organism evidence="7 8">
    <name type="scientific">Glutamicibacter soli</name>
    <dbReference type="NCBI Taxonomy" id="453836"/>
    <lineage>
        <taxon>Bacteria</taxon>
        <taxon>Bacillati</taxon>
        <taxon>Actinomycetota</taxon>
        <taxon>Actinomycetes</taxon>
        <taxon>Micrococcales</taxon>
        <taxon>Micrococcaceae</taxon>
        <taxon>Glutamicibacter</taxon>
    </lineage>
</organism>
<evidence type="ECO:0000256" key="2">
    <source>
        <dbReference type="ARBA" id="ARBA00023002"/>
    </source>
</evidence>
<dbReference type="InterPro" id="IPR016163">
    <property type="entry name" value="Ald_DH_C"/>
</dbReference>
<dbReference type="PANTHER" id="PTHR42986">
    <property type="entry name" value="BENZALDEHYDE DEHYDROGENASE YFMT"/>
    <property type="match status" value="1"/>
</dbReference>
<dbReference type="AlphaFoldDB" id="A0A365YLN4"/>